<evidence type="ECO:0000256" key="4">
    <source>
        <dbReference type="ARBA" id="ARBA00022989"/>
    </source>
</evidence>
<gene>
    <name evidence="8" type="ORF">BST17_18135</name>
</gene>
<feature type="transmembrane region" description="Helical" evidence="6">
    <location>
        <begin position="242"/>
        <end position="261"/>
    </location>
</feature>
<name>A0A1W9YUE1_MYCBA</name>
<feature type="transmembrane region" description="Helical" evidence="6">
    <location>
        <begin position="273"/>
        <end position="295"/>
    </location>
</feature>
<evidence type="ECO:0000256" key="5">
    <source>
        <dbReference type="ARBA" id="ARBA00023136"/>
    </source>
</evidence>
<feature type="transmembrane region" description="Helical" evidence="6">
    <location>
        <begin position="210"/>
        <end position="230"/>
    </location>
</feature>
<comment type="subcellular location">
    <subcellularLocation>
        <location evidence="1">Cell inner membrane</location>
        <topology evidence="1">Multi-pass membrane protein</topology>
    </subcellularLocation>
</comment>
<dbReference type="SUPFAM" id="SSF103473">
    <property type="entry name" value="MFS general substrate transporter"/>
    <property type="match status" value="1"/>
</dbReference>
<keyword evidence="4 6" id="KW-1133">Transmembrane helix</keyword>
<feature type="transmembrane region" description="Helical" evidence="6">
    <location>
        <begin position="185"/>
        <end position="204"/>
    </location>
</feature>
<dbReference type="InterPro" id="IPR020846">
    <property type="entry name" value="MFS_dom"/>
</dbReference>
<proteinExistence type="predicted"/>
<dbReference type="RefSeq" id="WP_083060287.1">
    <property type="nucleotide sequence ID" value="NZ_JACKVM010000008.1"/>
</dbReference>
<comment type="caution">
    <text evidence="8">The sequence shown here is derived from an EMBL/GenBank/DDBJ whole genome shotgun (WGS) entry which is preliminary data.</text>
</comment>
<feature type="transmembrane region" description="Helical" evidence="6">
    <location>
        <begin position="302"/>
        <end position="318"/>
    </location>
</feature>
<feature type="transmembrane region" description="Helical" evidence="6">
    <location>
        <begin position="38"/>
        <end position="56"/>
    </location>
</feature>
<evidence type="ECO:0000313" key="8">
    <source>
        <dbReference type="EMBL" id="ORA03542.1"/>
    </source>
</evidence>
<feature type="transmembrane region" description="Helical" evidence="6">
    <location>
        <begin position="68"/>
        <end position="93"/>
    </location>
</feature>
<evidence type="ECO:0000259" key="7">
    <source>
        <dbReference type="PROSITE" id="PS50850"/>
    </source>
</evidence>
<dbReference type="Pfam" id="PF07690">
    <property type="entry name" value="MFS_1"/>
    <property type="match status" value="1"/>
</dbReference>
<reference evidence="8 9" key="1">
    <citation type="submission" date="2017-02" db="EMBL/GenBank/DDBJ databases">
        <title>The new phylogeny of genus Mycobacterium.</title>
        <authorList>
            <person name="Tortoli E."/>
            <person name="Trovato A."/>
            <person name="Cirillo D.M."/>
        </authorList>
    </citation>
    <scope>NUCLEOTIDE SEQUENCE [LARGE SCALE GENOMIC DNA]</scope>
    <source>
        <strain evidence="8 9">DSM 45578</strain>
    </source>
</reference>
<organism evidence="8 9">
    <name type="scientific">Mycolicibacterium bacteremicum</name>
    <name type="common">Mycobacterium bacteremicum</name>
    <dbReference type="NCBI Taxonomy" id="564198"/>
    <lineage>
        <taxon>Bacteria</taxon>
        <taxon>Bacillati</taxon>
        <taxon>Actinomycetota</taxon>
        <taxon>Actinomycetes</taxon>
        <taxon>Mycobacteriales</taxon>
        <taxon>Mycobacteriaceae</taxon>
        <taxon>Mycolicibacterium</taxon>
    </lineage>
</organism>
<protein>
    <submittedName>
        <fullName evidence="8">MFS transporter</fullName>
    </submittedName>
</protein>
<dbReference type="PANTHER" id="PTHR23501:SF191">
    <property type="entry name" value="VACUOLAR BASIC AMINO ACID TRANSPORTER 4"/>
    <property type="match status" value="1"/>
</dbReference>
<feature type="domain" description="Major facilitator superfamily (MFS) profile" evidence="7">
    <location>
        <begin position="1"/>
        <end position="417"/>
    </location>
</feature>
<evidence type="ECO:0000256" key="1">
    <source>
        <dbReference type="ARBA" id="ARBA00004429"/>
    </source>
</evidence>
<keyword evidence="2" id="KW-0813">Transport</keyword>
<dbReference type="Proteomes" id="UP000192366">
    <property type="component" value="Unassembled WGS sequence"/>
</dbReference>
<dbReference type="PROSITE" id="PS50850">
    <property type="entry name" value="MFS"/>
    <property type="match status" value="1"/>
</dbReference>
<sequence length="419" mass="42073">MLRAVVLTLANVLADLAIGSPVMVLPQLMADFGTGEAAWLNAGALLAGAVWSPLLAKSADLYGKRRILLAILLLSCLGAVICYLATNVVIFLIGRFLQGAAFAAVFVTVALAAEIYSAGVAMSVVGVVTSASSLIGIVEPFVMTPIIAAFGHRSVFLVAAVLAGLAALSVQLAIPESPIRATGRVDVLGALLLGGGLAAVLASLTGAPVALLVVGVGALGGWLLLAWRATDPIIDIRALHRPILLTLLAVVLAAGAFRSMLHLVGMTGGDDVAVLLAAPNLGIVIGGAAAGWAAGRFGPARALLGGIVIGTVATAGMWTGVSVLWVAVACGVSIGVAAGAVGASGYNLATSIEPPERHGTTAGLVSVMTALGAVTFTFAGNEVLTTMDDGVHRYVLFATAVFALALIPALRLVRFAGAR</sequence>
<feature type="transmembrane region" description="Helical" evidence="6">
    <location>
        <begin position="391"/>
        <end position="413"/>
    </location>
</feature>
<keyword evidence="9" id="KW-1185">Reference proteome</keyword>
<dbReference type="Gene3D" id="1.20.1250.20">
    <property type="entry name" value="MFS general substrate transporter like domains"/>
    <property type="match status" value="1"/>
</dbReference>
<dbReference type="OrthoDB" id="3390851at2"/>
<evidence type="ECO:0000256" key="2">
    <source>
        <dbReference type="ARBA" id="ARBA00022448"/>
    </source>
</evidence>
<feature type="transmembrane region" description="Helical" evidence="6">
    <location>
        <begin position="99"/>
        <end position="117"/>
    </location>
</feature>
<evidence type="ECO:0000313" key="9">
    <source>
        <dbReference type="Proteomes" id="UP000192366"/>
    </source>
</evidence>
<evidence type="ECO:0000256" key="6">
    <source>
        <dbReference type="SAM" id="Phobius"/>
    </source>
</evidence>
<feature type="transmembrane region" description="Helical" evidence="6">
    <location>
        <begin position="154"/>
        <end position="173"/>
    </location>
</feature>
<dbReference type="PANTHER" id="PTHR23501">
    <property type="entry name" value="MAJOR FACILITATOR SUPERFAMILY"/>
    <property type="match status" value="1"/>
</dbReference>
<dbReference type="EMBL" id="MVHJ01000015">
    <property type="protein sequence ID" value="ORA03542.1"/>
    <property type="molecule type" value="Genomic_DNA"/>
</dbReference>
<feature type="transmembrane region" description="Helical" evidence="6">
    <location>
        <begin position="124"/>
        <end position="148"/>
    </location>
</feature>
<dbReference type="STRING" id="564198.BST17_18135"/>
<evidence type="ECO:0000256" key="3">
    <source>
        <dbReference type="ARBA" id="ARBA00022692"/>
    </source>
</evidence>
<dbReference type="GO" id="GO:0022857">
    <property type="term" value="F:transmembrane transporter activity"/>
    <property type="evidence" value="ECO:0007669"/>
    <property type="project" value="InterPro"/>
</dbReference>
<keyword evidence="3 6" id="KW-0812">Transmembrane</keyword>
<accession>A0A1W9YUE1</accession>
<dbReference type="GO" id="GO:0005886">
    <property type="term" value="C:plasma membrane"/>
    <property type="evidence" value="ECO:0007669"/>
    <property type="project" value="UniProtKB-SubCell"/>
</dbReference>
<feature type="transmembrane region" description="Helical" evidence="6">
    <location>
        <begin position="361"/>
        <end position="379"/>
    </location>
</feature>
<dbReference type="InterPro" id="IPR036259">
    <property type="entry name" value="MFS_trans_sf"/>
</dbReference>
<keyword evidence="5 6" id="KW-0472">Membrane</keyword>
<dbReference type="InterPro" id="IPR011701">
    <property type="entry name" value="MFS"/>
</dbReference>
<feature type="transmembrane region" description="Helical" evidence="6">
    <location>
        <begin position="324"/>
        <end position="349"/>
    </location>
</feature>
<dbReference type="AlphaFoldDB" id="A0A1W9YUE1"/>